<comment type="subcellular location">
    <subcellularLocation>
        <location evidence="1">Membrane</location>
        <topology evidence="1">Multi-pass membrane protein</topology>
    </subcellularLocation>
</comment>
<evidence type="ECO:0000256" key="4">
    <source>
        <dbReference type="ARBA" id="ARBA00022723"/>
    </source>
</evidence>
<feature type="transmembrane region" description="Helical" evidence="12">
    <location>
        <begin position="118"/>
        <end position="139"/>
    </location>
</feature>
<dbReference type="RefSeq" id="WP_182386177.1">
    <property type="nucleotide sequence ID" value="NZ_CP059833.1"/>
</dbReference>
<sequence>MKTQLALALAVLIGQISITVTGAIVRVTGSGLGCDTWPNCHPGSLVPVQGAAPALHQAIEFGNRGLAIILGLITVALLVAVYAGKRHSLIKLHAWYQVIGVVIQGVIGGISVHLDLKWWAVALHFLPSMILIWLAVLLYEHVKAPDEGVDEWHYPRPLRLLAVGSAVALAGVLTTGTMVTGAGVHSGDAGDGMEGRLEVDIAEMAHIHAHFMYLYLGLTIGLVVALLTVKASQKAMKFGYLLIAFIVVQAAVGIIQYWFGIPRWTVPLHVGLSGVVTAYTALLYAAGRVRS</sequence>
<keyword evidence="5 12" id="KW-1133">Transmembrane helix</keyword>
<dbReference type="GO" id="GO:0016020">
    <property type="term" value="C:membrane"/>
    <property type="evidence" value="ECO:0007669"/>
    <property type="project" value="UniProtKB-SubCell"/>
</dbReference>
<feature type="transmembrane region" description="Helical" evidence="12">
    <location>
        <begin position="65"/>
        <end position="82"/>
    </location>
</feature>
<dbReference type="PANTHER" id="PTHR35457">
    <property type="entry name" value="HEME A SYNTHASE"/>
    <property type="match status" value="1"/>
</dbReference>
<dbReference type="EMBL" id="CP059833">
    <property type="protein sequence ID" value="QMV85355.1"/>
    <property type="molecule type" value="Genomic_DNA"/>
</dbReference>
<keyword evidence="4" id="KW-0479">Metal-binding</keyword>
<feature type="transmembrane region" description="Helical" evidence="12">
    <location>
        <begin position="160"/>
        <end position="185"/>
    </location>
</feature>
<gene>
    <name evidence="13" type="ORF">HW450_00910</name>
</gene>
<evidence type="ECO:0000256" key="10">
    <source>
        <dbReference type="ARBA" id="ARBA00023157"/>
    </source>
</evidence>
<proteinExistence type="predicted"/>
<evidence type="ECO:0000256" key="8">
    <source>
        <dbReference type="ARBA" id="ARBA00023133"/>
    </source>
</evidence>
<keyword evidence="2" id="KW-1003">Cell membrane</keyword>
<protein>
    <submittedName>
        <fullName evidence="13">Heme A synthase</fullName>
    </submittedName>
</protein>
<comment type="pathway">
    <text evidence="11">Porphyrin-containing compound metabolism.</text>
</comment>
<feature type="transmembrane region" description="Helical" evidence="12">
    <location>
        <begin position="266"/>
        <end position="286"/>
    </location>
</feature>
<dbReference type="GO" id="GO:0006784">
    <property type="term" value="P:heme A biosynthetic process"/>
    <property type="evidence" value="ECO:0007669"/>
    <property type="project" value="InterPro"/>
</dbReference>
<evidence type="ECO:0000313" key="14">
    <source>
        <dbReference type="Proteomes" id="UP000515570"/>
    </source>
</evidence>
<keyword evidence="6" id="KW-0560">Oxidoreductase</keyword>
<keyword evidence="10" id="KW-1015">Disulfide bond</keyword>
<evidence type="ECO:0000256" key="6">
    <source>
        <dbReference type="ARBA" id="ARBA00023002"/>
    </source>
</evidence>
<organism evidence="13 14">
    <name type="scientific">Corynebacterium hindlerae</name>
    <dbReference type="NCBI Taxonomy" id="699041"/>
    <lineage>
        <taxon>Bacteria</taxon>
        <taxon>Bacillati</taxon>
        <taxon>Actinomycetota</taxon>
        <taxon>Actinomycetes</taxon>
        <taxon>Mycobacteriales</taxon>
        <taxon>Corynebacteriaceae</taxon>
        <taxon>Corynebacterium</taxon>
    </lineage>
</organism>
<feature type="transmembrane region" description="Helical" evidence="12">
    <location>
        <begin position="94"/>
        <end position="112"/>
    </location>
</feature>
<evidence type="ECO:0000313" key="13">
    <source>
        <dbReference type="EMBL" id="QMV85355.1"/>
    </source>
</evidence>
<dbReference type="AlphaFoldDB" id="A0A7G5FFG4"/>
<dbReference type="Proteomes" id="UP000515570">
    <property type="component" value="Chromosome"/>
</dbReference>
<keyword evidence="7" id="KW-0408">Iron</keyword>
<reference evidence="13 14" key="1">
    <citation type="submission" date="2020-07" db="EMBL/GenBank/DDBJ databases">
        <title>non toxigenic Corynebacterium sp. nov from a clinical source.</title>
        <authorList>
            <person name="Bernier A.-M."/>
            <person name="Bernard K."/>
        </authorList>
    </citation>
    <scope>NUCLEOTIDE SEQUENCE [LARGE SCALE GENOMIC DNA]</scope>
    <source>
        <strain evidence="14">NML 93-0612</strain>
    </source>
</reference>
<evidence type="ECO:0000256" key="12">
    <source>
        <dbReference type="SAM" id="Phobius"/>
    </source>
</evidence>
<evidence type="ECO:0000256" key="1">
    <source>
        <dbReference type="ARBA" id="ARBA00004141"/>
    </source>
</evidence>
<feature type="transmembrane region" description="Helical" evidence="12">
    <location>
        <begin position="239"/>
        <end position="260"/>
    </location>
</feature>
<keyword evidence="3 12" id="KW-0812">Transmembrane</keyword>
<dbReference type="InterPro" id="IPR003780">
    <property type="entry name" value="COX15/CtaA_fam"/>
</dbReference>
<evidence type="ECO:0000256" key="7">
    <source>
        <dbReference type="ARBA" id="ARBA00023004"/>
    </source>
</evidence>
<dbReference type="GO" id="GO:0016491">
    <property type="term" value="F:oxidoreductase activity"/>
    <property type="evidence" value="ECO:0007669"/>
    <property type="project" value="UniProtKB-KW"/>
</dbReference>
<evidence type="ECO:0000256" key="9">
    <source>
        <dbReference type="ARBA" id="ARBA00023136"/>
    </source>
</evidence>
<dbReference type="PANTHER" id="PTHR35457:SF1">
    <property type="entry name" value="HEME A SYNTHASE"/>
    <property type="match status" value="1"/>
</dbReference>
<evidence type="ECO:0000256" key="2">
    <source>
        <dbReference type="ARBA" id="ARBA00022475"/>
    </source>
</evidence>
<dbReference type="Pfam" id="PF02628">
    <property type="entry name" value="COX15-CtaA"/>
    <property type="match status" value="1"/>
</dbReference>
<dbReference type="InterPro" id="IPR050450">
    <property type="entry name" value="COX15/CtaA_HemeA_synthase"/>
</dbReference>
<evidence type="ECO:0000256" key="11">
    <source>
        <dbReference type="ARBA" id="ARBA00023444"/>
    </source>
</evidence>
<accession>A0A7G5FFG4</accession>
<feature type="transmembrane region" description="Helical" evidence="12">
    <location>
        <begin position="205"/>
        <end position="227"/>
    </location>
</feature>
<name>A0A7G5FFG4_9CORY</name>
<keyword evidence="9 12" id="KW-0472">Membrane</keyword>
<dbReference type="GO" id="GO:0046872">
    <property type="term" value="F:metal ion binding"/>
    <property type="evidence" value="ECO:0007669"/>
    <property type="project" value="UniProtKB-KW"/>
</dbReference>
<evidence type="ECO:0000256" key="3">
    <source>
        <dbReference type="ARBA" id="ARBA00022692"/>
    </source>
</evidence>
<evidence type="ECO:0000256" key="5">
    <source>
        <dbReference type="ARBA" id="ARBA00022989"/>
    </source>
</evidence>
<keyword evidence="14" id="KW-1185">Reference proteome</keyword>
<keyword evidence="8" id="KW-0350">Heme biosynthesis</keyword>